<dbReference type="GO" id="GO:0070967">
    <property type="term" value="F:coenzyme F420 binding"/>
    <property type="evidence" value="ECO:0007669"/>
    <property type="project" value="TreeGrafter"/>
</dbReference>
<dbReference type="EMBL" id="MLHW01000009">
    <property type="protein sequence ID" value="OHT50978.1"/>
    <property type="molecule type" value="Genomic_DNA"/>
</dbReference>
<evidence type="ECO:0000313" key="6">
    <source>
        <dbReference type="Proteomes" id="UP000180113"/>
    </source>
</evidence>
<comment type="catalytic activity">
    <reaction evidence="2">
        <text>oxidized coenzyme F420-(gamma-L-Glu)(n) + a quinol + H(+) = reduced coenzyme F420-(gamma-L-Glu)(n) + a quinone</text>
        <dbReference type="Rhea" id="RHEA:39663"/>
        <dbReference type="Rhea" id="RHEA-COMP:12939"/>
        <dbReference type="Rhea" id="RHEA-COMP:14378"/>
        <dbReference type="ChEBI" id="CHEBI:15378"/>
        <dbReference type="ChEBI" id="CHEBI:24646"/>
        <dbReference type="ChEBI" id="CHEBI:132124"/>
        <dbReference type="ChEBI" id="CHEBI:133980"/>
        <dbReference type="ChEBI" id="CHEBI:139511"/>
    </reaction>
</comment>
<reference evidence="3 6" key="1">
    <citation type="submission" date="2016-10" db="EMBL/GenBank/DDBJ databases">
        <title>Evaluation of Human, Animal and Environmental Mycobacterium chelonae Isolates by Core Genome Phylogenomic Analysis, Targeted Gene Comparison, and Anti-microbial Susceptibility Patterns: A Tale of Mistaken Identities.</title>
        <authorList>
            <person name="Fogelson S.B."/>
            <person name="Camus A.C."/>
            <person name="Lorenz W."/>
            <person name="Vasireddy R."/>
            <person name="Vasireddy S."/>
            <person name="Smith T."/>
            <person name="Brown-Elliott B.A."/>
            <person name="Wallace R.J.Jr."/>
            <person name="Hasan N.A."/>
            <person name="Reischl U."/>
            <person name="Sanchez S."/>
        </authorList>
    </citation>
    <scope>NUCLEOTIDE SEQUENCE [LARGE SCALE GENOMIC DNA]</scope>
    <source>
        <strain evidence="3 6">42895</strain>
    </source>
</reference>
<dbReference type="GeneID" id="31680904"/>
<evidence type="ECO:0000313" key="3">
    <source>
        <dbReference type="EMBL" id="OHT50978.1"/>
    </source>
</evidence>
<evidence type="ECO:0000256" key="2">
    <source>
        <dbReference type="ARBA" id="ARBA00049106"/>
    </source>
</evidence>
<dbReference type="Gene3D" id="2.30.110.10">
    <property type="entry name" value="Electron Transport, Fmn-binding Protein, Chain A"/>
    <property type="match status" value="1"/>
</dbReference>
<gene>
    <name evidence="3" type="ORF">BKG62_08345</name>
    <name evidence="4" type="ORF">BKG84_19255</name>
</gene>
<dbReference type="PATRIC" id="fig|1774.35.peg.3304"/>
<protein>
    <submittedName>
        <fullName evidence="3">Nitroreductase</fullName>
    </submittedName>
</protein>
<dbReference type="GO" id="GO:0016491">
    <property type="term" value="F:oxidoreductase activity"/>
    <property type="evidence" value="ECO:0007669"/>
    <property type="project" value="InterPro"/>
</dbReference>
<dbReference type="OrthoDB" id="8225825at2"/>
<dbReference type="RefSeq" id="WP_030097111.1">
    <property type="nucleotide sequence ID" value="NZ_CP010946.1"/>
</dbReference>
<comment type="caution">
    <text evidence="3">The sequence shown here is derived from an EMBL/GenBank/DDBJ whole genome shotgun (WGS) entry which is preliminary data.</text>
</comment>
<comment type="similarity">
    <text evidence="1">Belongs to the F420H(2)-dependent quinone reductase family.</text>
</comment>
<dbReference type="GO" id="GO:0005886">
    <property type="term" value="C:plasma membrane"/>
    <property type="evidence" value="ECO:0007669"/>
    <property type="project" value="TreeGrafter"/>
</dbReference>
<dbReference type="PANTHER" id="PTHR39428">
    <property type="entry name" value="F420H(2)-DEPENDENT QUINONE REDUCTASE RV1261C"/>
    <property type="match status" value="1"/>
</dbReference>
<keyword evidence="5" id="KW-1185">Reference proteome</keyword>
<dbReference type="PANTHER" id="PTHR39428:SF1">
    <property type="entry name" value="F420H(2)-DEPENDENT QUINONE REDUCTASE RV1261C"/>
    <property type="match status" value="1"/>
</dbReference>
<accession>A0A0E3TSC4</accession>
<dbReference type="AlphaFoldDB" id="A0A0E3TSC4"/>
<organism evidence="3 6">
    <name type="scientific">Mycobacteroides chelonae</name>
    <name type="common">Mycobacterium chelonae</name>
    <dbReference type="NCBI Taxonomy" id="1774"/>
    <lineage>
        <taxon>Bacteria</taxon>
        <taxon>Bacillati</taxon>
        <taxon>Actinomycetota</taxon>
        <taxon>Actinomycetes</taxon>
        <taxon>Mycobacteriales</taxon>
        <taxon>Mycobacteriaceae</taxon>
        <taxon>Mycobacteroides</taxon>
    </lineage>
</organism>
<dbReference type="HOGENOM" id="CLU_114921_0_1_11"/>
<sequence>MSDKGFPENRWGNPDSALSRVAAKFAATKPGSWTIRKLTPLDRAVMERTGSRYTVLGPLGLSTLLLTTTGRKSGQPRVSPLLYLHDGDRIALVGSNFGQEKHPAWTTNLLADPRAKVTLAGQTFDVIATLVQGPERDDYYRRFEAMLEVYSAYKGRTGREIRVFTLERTP</sequence>
<dbReference type="NCBIfam" id="TIGR00026">
    <property type="entry name" value="hi_GC_TIGR00026"/>
    <property type="match status" value="1"/>
</dbReference>
<dbReference type="InterPro" id="IPR004378">
    <property type="entry name" value="F420H2_quin_Rdtase"/>
</dbReference>
<dbReference type="Proteomes" id="UP000179441">
    <property type="component" value="Unassembled WGS sequence"/>
</dbReference>
<dbReference type="Proteomes" id="UP000180113">
    <property type="component" value="Unassembled WGS sequence"/>
</dbReference>
<dbReference type="Pfam" id="PF04075">
    <property type="entry name" value="F420H2_quin_red"/>
    <property type="match status" value="1"/>
</dbReference>
<dbReference type="EMBL" id="MLIS01000001">
    <property type="protein sequence ID" value="OHU80205.1"/>
    <property type="molecule type" value="Genomic_DNA"/>
</dbReference>
<evidence type="ECO:0000256" key="1">
    <source>
        <dbReference type="ARBA" id="ARBA00008710"/>
    </source>
</evidence>
<reference evidence="4 5" key="2">
    <citation type="submission" date="2016-10" db="EMBL/GenBank/DDBJ databases">
        <title>Evaluation of Human, Veterinary and Environmental Mycobacterium chelonae Isolates by Core Genome Phylogenomic Analysis, Targeted Gene Comparison, and Anti-microbial Susceptibility Patterns: A Tale of Mistaken Identities.</title>
        <authorList>
            <person name="Fogelson S.B."/>
            <person name="Camus A.C."/>
            <person name="Lorenz W."/>
            <person name="Vasireddy R."/>
            <person name="Vasireddy S."/>
            <person name="Smith T."/>
            <person name="Brown-Elliott B.A."/>
            <person name="Wallace R.J.Jr."/>
            <person name="Hasan N.A."/>
            <person name="Reischl U."/>
            <person name="Sanchez S."/>
        </authorList>
    </citation>
    <scope>NUCLEOTIDE SEQUENCE [LARGE SCALE GENOMIC DNA]</scope>
    <source>
        <strain evidence="4 5">15518</strain>
    </source>
</reference>
<dbReference type="SUPFAM" id="SSF50475">
    <property type="entry name" value="FMN-binding split barrel"/>
    <property type="match status" value="1"/>
</dbReference>
<name>A0A0E3TSC4_MYCCH</name>
<evidence type="ECO:0000313" key="4">
    <source>
        <dbReference type="EMBL" id="OHU80205.1"/>
    </source>
</evidence>
<evidence type="ECO:0000313" key="5">
    <source>
        <dbReference type="Proteomes" id="UP000179441"/>
    </source>
</evidence>
<dbReference type="InterPro" id="IPR012349">
    <property type="entry name" value="Split_barrel_FMN-bd"/>
</dbReference>
<proteinExistence type="inferred from homology"/>